<evidence type="ECO:0000313" key="4">
    <source>
        <dbReference type="EMBL" id="KNB71262.1"/>
    </source>
</evidence>
<name>A0A0K9YRJ3_9BACL</name>
<dbReference type="Proteomes" id="UP000319578">
    <property type="component" value="Unassembled WGS sequence"/>
</dbReference>
<dbReference type="EMBL" id="LGIQ01000009">
    <property type="protein sequence ID" value="KNB71262.1"/>
    <property type="molecule type" value="Genomic_DNA"/>
</dbReference>
<dbReference type="EMBL" id="BJON01000002">
    <property type="protein sequence ID" value="GED66466.1"/>
    <property type="molecule type" value="Genomic_DNA"/>
</dbReference>
<reference evidence="4" key="2">
    <citation type="submission" date="2015-07" db="EMBL/GenBank/DDBJ databases">
        <title>MeaNS - Measles Nucleotide Surveillance Program.</title>
        <authorList>
            <person name="Tran T."/>
            <person name="Druce J."/>
        </authorList>
    </citation>
    <scope>NUCLEOTIDE SEQUENCE</scope>
    <source>
        <strain evidence="4">DSM 9887</strain>
    </source>
</reference>
<dbReference type="PATRIC" id="fig|54915.3.peg.3293"/>
<organism evidence="4 5">
    <name type="scientific">Brevibacillus reuszeri</name>
    <dbReference type="NCBI Taxonomy" id="54915"/>
    <lineage>
        <taxon>Bacteria</taxon>
        <taxon>Bacillati</taxon>
        <taxon>Bacillota</taxon>
        <taxon>Bacilli</taxon>
        <taxon>Bacillales</taxon>
        <taxon>Paenibacillaceae</taxon>
        <taxon>Brevibacillus</taxon>
    </lineage>
</organism>
<dbReference type="AlphaFoldDB" id="A0A0K9YRJ3"/>
<evidence type="ECO:0000313" key="3">
    <source>
        <dbReference type="EMBL" id="GED66466.1"/>
    </source>
</evidence>
<evidence type="ECO:0000256" key="1">
    <source>
        <dbReference type="SAM" id="SignalP"/>
    </source>
</evidence>
<evidence type="ECO:0000259" key="2">
    <source>
        <dbReference type="Pfam" id="PF16244"/>
    </source>
</evidence>
<proteinExistence type="predicted"/>
<feature type="signal peptide" evidence="1">
    <location>
        <begin position="1"/>
        <end position="24"/>
    </location>
</feature>
<feature type="chain" id="PRO_5005533665" description="YcdB/YcdC repeated domain-containing protein" evidence="1">
    <location>
        <begin position="25"/>
        <end position="499"/>
    </location>
</feature>
<sequence length="499" mass="54258">MKNWNGAVKLVIAATLLTASPACAADKGTQFSRKQEVSTQGLAQATIDKLAELLPYMKQLPVQKMRQDEASDVIVIERKRLENDPSPSMTIYLDKKTGGIQSFEYQAGEADGEELPLDVQKKKADSFLQGLLGKSAEEYQFDSQKSEKLGDLAYQYVVNGILFDERFLLVGVNGNGEVIMLMADGAPPVPASLPKPDAAIPLAQAQQAVIDRMTPAYRLQKDGSGMILTYHVSWSGVLDAKTGQSVETEHAKFYSQPNLSAPLIPVSPQSKALIARNKGEAATLLKNLIGFDTADATFVERSPEEGPNGKVQDYVWKKGNQIAKASVKQGNGQVMELSLEAAKSSVPTQKIALEAAKKTAVEVLQTYLNAETKAVALDSDSHLSEDTSYSFTFYGTHNGLPVLNQMYQVTLSKETGKLIGLSGDFSQSANVTYPDPAKIVSREQAAQEYLKNHPLQLMYFSPVIDSKRSVTPLLVYKPVANKDVLEYVDAVSGKSIPSK</sequence>
<dbReference type="RefSeq" id="WP_049740296.1">
    <property type="nucleotide sequence ID" value="NZ_BJON01000002.1"/>
</dbReference>
<reference evidence="3 6" key="3">
    <citation type="submission" date="2019-06" db="EMBL/GenBank/DDBJ databases">
        <title>Whole genome shotgun sequence of Brevibacillus reuszeri NBRC 15719.</title>
        <authorList>
            <person name="Hosoyama A."/>
            <person name="Uohara A."/>
            <person name="Ohji S."/>
            <person name="Ichikawa N."/>
        </authorList>
    </citation>
    <scope>NUCLEOTIDE SEQUENCE [LARGE SCALE GENOMIC DNA]</scope>
    <source>
        <strain evidence="3 6">NBRC 15719</strain>
    </source>
</reference>
<gene>
    <name evidence="4" type="ORF">ADS79_20855</name>
    <name evidence="3" type="ORF">BRE01_01680</name>
</gene>
<dbReference type="Proteomes" id="UP000036834">
    <property type="component" value="Unassembled WGS sequence"/>
</dbReference>
<dbReference type="STRING" id="54915.ADS79_20855"/>
<keyword evidence="1" id="KW-0732">Signal</keyword>
<keyword evidence="6" id="KW-1185">Reference proteome</keyword>
<protein>
    <recommendedName>
        <fullName evidence="2">YcdB/YcdC repeated domain-containing protein</fullName>
    </recommendedName>
</protein>
<evidence type="ECO:0000313" key="5">
    <source>
        <dbReference type="Proteomes" id="UP000036834"/>
    </source>
</evidence>
<reference evidence="5" key="1">
    <citation type="submission" date="2015-07" db="EMBL/GenBank/DDBJ databases">
        <title>Genome sequencing project for genomic taxonomy and phylogenomics of Bacillus-like bacteria.</title>
        <authorList>
            <person name="Liu B."/>
            <person name="Wang J."/>
            <person name="Zhu Y."/>
            <person name="Liu G."/>
            <person name="Chen Q."/>
            <person name="Chen Z."/>
            <person name="Lan J."/>
            <person name="Che J."/>
            <person name="Ge C."/>
            <person name="Shi H."/>
            <person name="Pan Z."/>
            <person name="Liu X."/>
        </authorList>
    </citation>
    <scope>NUCLEOTIDE SEQUENCE [LARGE SCALE GENOMIC DNA]</scope>
    <source>
        <strain evidence="5">DSM 9887</strain>
    </source>
</reference>
<dbReference type="OrthoDB" id="2476636at2"/>
<dbReference type="InterPro" id="IPR032599">
    <property type="entry name" value="YcdB/YcdC_rep_domain"/>
</dbReference>
<dbReference type="Pfam" id="PF16244">
    <property type="entry name" value="DUF4901"/>
    <property type="match status" value="2"/>
</dbReference>
<feature type="domain" description="YcdB/YcdC repeated" evidence="2">
    <location>
        <begin position="310"/>
        <end position="418"/>
    </location>
</feature>
<evidence type="ECO:0000313" key="6">
    <source>
        <dbReference type="Proteomes" id="UP000319578"/>
    </source>
</evidence>
<feature type="domain" description="YcdB/YcdC repeated" evidence="2">
    <location>
        <begin position="83"/>
        <end position="179"/>
    </location>
</feature>
<accession>A0A0K9YRJ3</accession>
<comment type="caution">
    <text evidence="4">The sequence shown here is derived from an EMBL/GenBank/DDBJ whole genome shotgun (WGS) entry which is preliminary data.</text>
</comment>